<dbReference type="STRING" id="290052.ASU35_01890"/>
<dbReference type="SUPFAM" id="SSF56349">
    <property type="entry name" value="DNA breaking-rejoining enzymes"/>
    <property type="match status" value="1"/>
</dbReference>
<dbReference type="AlphaFoldDB" id="A0A0V8QEX2"/>
<dbReference type="EMBL" id="LNAM01000153">
    <property type="protein sequence ID" value="KSV59092.1"/>
    <property type="molecule type" value="Genomic_DNA"/>
</dbReference>
<gene>
    <name evidence="3" type="ORF">ASU35_01890</name>
</gene>
<name>A0A0V8QEX2_9FIRM</name>
<dbReference type="RefSeq" id="WP_058352728.1">
    <property type="nucleotide sequence ID" value="NZ_CABMMD010000153.1"/>
</dbReference>
<dbReference type="Gene3D" id="1.10.443.10">
    <property type="entry name" value="Intergrase catalytic core"/>
    <property type="match status" value="1"/>
</dbReference>
<evidence type="ECO:0000313" key="3">
    <source>
        <dbReference type="EMBL" id="KSV59092.1"/>
    </source>
</evidence>
<accession>A0A0V8QEX2</accession>
<dbReference type="Proteomes" id="UP000054874">
    <property type="component" value="Unassembled WGS sequence"/>
</dbReference>
<evidence type="ECO:0000256" key="1">
    <source>
        <dbReference type="ARBA" id="ARBA00023172"/>
    </source>
</evidence>
<protein>
    <recommendedName>
        <fullName evidence="2">Tyr recombinase domain-containing protein</fullName>
    </recommendedName>
</protein>
<dbReference type="GO" id="GO:0015074">
    <property type="term" value="P:DNA integration"/>
    <property type="evidence" value="ECO:0007669"/>
    <property type="project" value="InterPro"/>
</dbReference>
<dbReference type="InterPro" id="IPR002104">
    <property type="entry name" value="Integrase_catalytic"/>
</dbReference>
<dbReference type="Pfam" id="PF00589">
    <property type="entry name" value="Phage_integrase"/>
    <property type="match status" value="1"/>
</dbReference>
<comment type="caution">
    <text evidence="3">The sequence shown here is derived from an EMBL/GenBank/DDBJ whole genome shotgun (WGS) entry which is preliminary data.</text>
</comment>
<keyword evidence="1" id="KW-0233">DNA recombination</keyword>
<dbReference type="GO" id="GO:0003677">
    <property type="term" value="F:DNA binding"/>
    <property type="evidence" value="ECO:0007669"/>
    <property type="project" value="InterPro"/>
</dbReference>
<dbReference type="InterPro" id="IPR013762">
    <property type="entry name" value="Integrase-like_cat_sf"/>
</dbReference>
<organism evidence="3 4">
    <name type="scientific">Acetivibrio ethanolgignens</name>
    <dbReference type="NCBI Taxonomy" id="290052"/>
    <lineage>
        <taxon>Bacteria</taxon>
        <taxon>Bacillati</taxon>
        <taxon>Bacillota</taxon>
        <taxon>Clostridia</taxon>
        <taxon>Eubacteriales</taxon>
        <taxon>Oscillospiraceae</taxon>
        <taxon>Acetivibrio</taxon>
    </lineage>
</organism>
<dbReference type="PROSITE" id="PS51898">
    <property type="entry name" value="TYR_RECOMBINASE"/>
    <property type="match status" value="1"/>
</dbReference>
<evidence type="ECO:0000259" key="2">
    <source>
        <dbReference type="PROSITE" id="PS51898"/>
    </source>
</evidence>
<evidence type="ECO:0000313" key="4">
    <source>
        <dbReference type="Proteomes" id="UP000054874"/>
    </source>
</evidence>
<feature type="domain" description="Tyr recombinase" evidence="2">
    <location>
        <begin position="3"/>
        <end position="131"/>
    </location>
</feature>
<dbReference type="GO" id="GO:0006310">
    <property type="term" value="P:DNA recombination"/>
    <property type="evidence" value="ECO:0007669"/>
    <property type="project" value="UniProtKB-KW"/>
</dbReference>
<dbReference type="OrthoDB" id="87056at2"/>
<sequence>MNKKTVALTDQQYIDIITSIKSGFCHAGREYKPNERIATALTLEANLGLRISDILQLHYCDIIKDGDRYRLNISEIKTGKERIFTVPEEIREYINDYRIGNHMTEQQHLFDLSERQIQKHLLHLDNLKMTA</sequence>
<proteinExistence type="predicted"/>
<reference evidence="3 4" key="1">
    <citation type="submission" date="2015-11" db="EMBL/GenBank/DDBJ databases">
        <title>Butyribacter intestini gen. nov., sp. nov., a butyric acid-producing bacterium of the family Lachnospiraceae isolated from the human faeces.</title>
        <authorList>
            <person name="Zou Y."/>
            <person name="Xue W."/>
            <person name="Luo G."/>
            <person name="Lv M."/>
        </authorList>
    </citation>
    <scope>NUCLEOTIDE SEQUENCE [LARGE SCALE GENOMIC DNA]</scope>
    <source>
        <strain evidence="3 4">ACET-33324</strain>
    </source>
</reference>
<dbReference type="InterPro" id="IPR011010">
    <property type="entry name" value="DNA_brk_join_enz"/>
</dbReference>
<keyword evidence="4" id="KW-1185">Reference proteome</keyword>